<dbReference type="EMBL" id="BAABBO010000007">
    <property type="protein sequence ID" value="GAA3955504.1"/>
    <property type="molecule type" value="Genomic_DNA"/>
</dbReference>
<dbReference type="Gene3D" id="1.10.10.10">
    <property type="entry name" value="Winged helix-like DNA-binding domain superfamily/Winged helix DNA-binding domain"/>
    <property type="match status" value="1"/>
</dbReference>
<proteinExistence type="predicted"/>
<evidence type="ECO:0000313" key="5">
    <source>
        <dbReference type="EMBL" id="GAA3955504.1"/>
    </source>
</evidence>
<organism evidence="5 6">
    <name type="scientific">Allohahella marinimesophila</name>
    <dbReference type="NCBI Taxonomy" id="1054972"/>
    <lineage>
        <taxon>Bacteria</taxon>
        <taxon>Pseudomonadati</taxon>
        <taxon>Pseudomonadota</taxon>
        <taxon>Gammaproteobacteria</taxon>
        <taxon>Oceanospirillales</taxon>
        <taxon>Hahellaceae</taxon>
        <taxon>Allohahella</taxon>
    </lineage>
</organism>
<dbReference type="SMART" id="SM00895">
    <property type="entry name" value="FCD"/>
    <property type="match status" value="1"/>
</dbReference>
<comment type="caution">
    <text evidence="5">The sequence shown here is derived from an EMBL/GenBank/DDBJ whole genome shotgun (WGS) entry which is preliminary data.</text>
</comment>
<dbReference type="Pfam" id="PF07729">
    <property type="entry name" value="FCD"/>
    <property type="match status" value="1"/>
</dbReference>
<dbReference type="RefSeq" id="WP_344804431.1">
    <property type="nucleotide sequence ID" value="NZ_BAABBO010000007.1"/>
</dbReference>
<dbReference type="Gene3D" id="1.20.120.530">
    <property type="entry name" value="GntR ligand-binding domain-like"/>
    <property type="match status" value="1"/>
</dbReference>
<dbReference type="SUPFAM" id="SSF48008">
    <property type="entry name" value="GntR ligand-binding domain-like"/>
    <property type="match status" value="1"/>
</dbReference>
<keyword evidence="2" id="KW-0238">DNA-binding</keyword>
<dbReference type="InterPro" id="IPR036388">
    <property type="entry name" value="WH-like_DNA-bd_sf"/>
</dbReference>
<feature type="domain" description="HTH gntR-type" evidence="4">
    <location>
        <begin position="12"/>
        <end position="79"/>
    </location>
</feature>
<evidence type="ECO:0000256" key="2">
    <source>
        <dbReference type="ARBA" id="ARBA00023125"/>
    </source>
</evidence>
<evidence type="ECO:0000313" key="6">
    <source>
        <dbReference type="Proteomes" id="UP001501337"/>
    </source>
</evidence>
<keyword evidence="1" id="KW-0805">Transcription regulation</keyword>
<evidence type="ECO:0000256" key="3">
    <source>
        <dbReference type="ARBA" id="ARBA00023163"/>
    </source>
</evidence>
<dbReference type="CDD" id="cd07377">
    <property type="entry name" value="WHTH_GntR"/>
    <property type="match status" value="1"/>
</dbReference>
<dbReference type="InterPro" id="IPR011711">
    <property type="entry name" value="GntR_C"/>
</dbReference>
<dbReference type="PANTHER" id="PTHR43537">
    <property type="entry name" value="TRANSCRIPTIONAL REGULATOR, GNTR FAMILY"/>
    <property type="match status" value="1"/>
</dbReference>
<reference evidence="6" key="1">
    <citation type="journal article" date="2019" name="Int. J. Syst. Evol. Microbiol.">
        <title>The Global Catalogue of Microorganisms (GCM) 10K type strain sequencing project: providing services to taxonomists for standard genome sequencing and annotation.</title>
        <authorList>
            <consortium name="The Broad Institute Genomics Platform"/>
            <consortium name="The Broad Institute Genome Sequencing Center for Infectious Disease"/>
            <person name="Wu L."/>
            <person name="Ma J."/>
        </authorList>
    </citation>
    <scope>NUCLEOTIDE SEQUENCE [LARGE SCALE GENOMIC DNA]</scope>
    <source>
        <strain evidence="6">JCM 17555</strain>
    </source>
</reference>
<dbReference type="PANTHER" id="PTHR43537:SF49">
    <property type="entry name" value="TRANSCRIPTIONAL REGULATORY PROTEIN"/>
    <property type="match status" value="1"/>
</dbReference>
<dbReference type="SMART" id="SM00345">
    <property type="entry name" value="HTH_GNTR"/>
    <property type="match status" value="1"/>
</dbReference>
<dbReference type="PROSITE" id="PS50949">
    <property type="entry name" value="HTH_GNTR"/>
    <property type="match status" value="1"/>
</dbReference>
<dbReference type="InterPro" id="IPR036390">
    <property type="entry name" value="WH_DNA-bd_sf"/>
</dbReference>
<accession>A0ABP7NWG0</accession>
<dbReference type="InterPro" id="IPR000524">
    <property type="entry name" value="Tscrpt_reg_HTH_GntR"/>
</dbReference>
<dbReference type="InterPro" id="IPR008920">
    <property type="entry name" value="TF_FadR/GntR_C"/>
</dbReference>
<keyword evidence="3" id="KW-0804">Transcription</keyword>
<protein>
    <submittedName>
        <fullName evidence="5">GntR family transcriptional regulator</fullName>
    </submittedName>
</protein>
<dbReference type="Proteomes" id="UP001501337">
    <property type="component" value="Unassembled WGS sequence"/>
</dbReference>
<dbReference type="Pfam" id="PF00392">
    <property type="entry name" value="GntR"/>
    <property type="match status" value="1"/>
</dbReference>
<evidence type="ECO:0000259" key="4">
    <source>
        <dbReference type="PROSITE" id="PS50949"/>
    </source>
</evidence>
<evidence type="ECO:0000256" key="1">
    <source>
        <dbReference type="ARBA" id="ARBA00023015"/>
    </source>
</evidence>
<keyword evidence="6" id="KW-1185">Reference proteome</keyword>
<sequence length="230" mass="25261">MTASKAALVRQGTTVDRMLELLSDDIVSGRLLPGTKLEAQSVARRFSVSRTPVRETFSQLAALGLVERRPNRGVTVTEMSEGSLGAMFEAMSELEAACARLAALRMSLAERQAFRQAHIESIDIVRDGQPDDYDHFNHGFHTRLFEGSHSPYLIELAQATRARVKPFRRAQFQVPTRASVSWEEHDAIVQAIMAGDPEAAARATRSHLSSAGLASSNFVKHSQTGRLQSS</sequence>
<gene>
    <name evidence="5" type="ORF">GCM10022278_12610</name>
</gene>
<dbReference type="SUPFAM" id="SSF46785">
    <property type="entry name" value="Winged helix' DNA-binding domain"/>
    <property type="match status" value="1"/>
</dbReference>
<name>A0ABP7NWG0_9GAMM</name>